<evidence type="ECO:0000259" key="1">
    <source>
        <dbReference type="Pfam" id="PF13649"/>
    </source>
</evidence>
<accession>A0ABD0BEP4</accession>
<dbReference type="Pfam" id="PF13649">
    <property type="entry name" value="Methyltransf_25"/>
    <property type="match status" value="1"/>
</dbReference>
<proteinExistence type="predicted"/>
<dbReference type="InterPro" id="IPR029063">
    <property type="entry name" value="SAM-dependent_MTases_sf"/>
</dbReference>
<dbReference type="InterPro" id="IPR041698">
    <property type="entry name" value="Methyltransf_25"/>
</dbReference>
<gene>
    <name evidence="2" type="ORF">CULCOIPH005_04830</name>
</gene>
<dbReference type="PANTHER" id="PTHR43591">
    <property type="entry name" value="METHYLTRANSFERASE"/>
    <property type="match status" value="1"/>
</dbReference>
<organism evidence="2 3">
    <name type="scientific">Corynebacterium ulcerans</name>
    <dbReference type="NCBI Taxonomy" id="65058"/>
    <lineage>
        <taxon>Bacteria</taxon>
        <taxon>Bacillati</taxon>
        <taxon>Actinomycetota</taxon>
        <taxon>Actinomycetes</taxon>
        <taxon>Mycobacteriales</taxon>
        <taxon>Corynebacteriaceae</taxon>
        <taxon>Corynebacterium</taxon>
    </lineage>
</organism>
<comment type="caution">
    <text evidence="2">The sequence shown here is derived from an EMBL/GenBank/DDBJ whole genome shotgun (WGS) entry which is preliminary data.</text>
</comment>
<dbReference type="CDD" id="cd02440">
    <property type="entry name" value="AdoMet_MTases"/>
    <property type="match status" value="1"/>
</dbReference>
<evidence type="ECO:0000313" key="3">
    <source>
        <dbReference type="Proteomes" id="UP001205910"/>
    </source>
</evidence>
<dbReference type="EMBL" id="BQFK01000001">
    <property type="protein sequence ID" value="GJJ42294.1"/>
    <property type="molecule type" value="Genomic_DNA"/>
</dbReference>
<dbReference type="RefSeq" id="WP_014835891.1">
    <property type="nucleotide sequence ID" value="NZ_AP019662.1"/>
</dbReference>
<dbReference type="Gene3D" id="3.40.50.150">
    <property type="entry name" value="Vaccinia Virus protein VP39"/>
    <property type="match status" value="1"/>
</dbReference>
<dbReference type="Proteomes" id="UP001205910">
    <property type="component" value="Unassembled WGS sequence"/>
</dbReference>
<protein>
    <recommendedName>
        <fullName evidence="1">Methyltransferase domain-containing protein</fullName>
    </recommendedName>
</protein>
<sequence length="252" mass="28770">MTPQELLAAWHEQQTAFIEHRDLRTRTIVDVLKARYADAPITVLDLACGPGSLGAEILRELPSATIIGVDRDPVLLRLGTETNQFGERLRFIDADLTDSHWVEQLPTTDFDAVISATALHWFEPDQLSRLYLDLTRVVKPGAIFMNADHLLYDAHRNPTLATLSEAIREDFRTRTISTGVLTWEAWWEAAFQMPGWEKETELWHQRWADKSPTVKVDTAYHLAALRSAGCAETGHLYQWLDDYLIYGIWPTN</sequence>
<evidence type="ECO:0000313" key="2">
    <source>
        <dbReference type="EMBL" id="GJJ42294.1"/>
    </source>
</evidence>
<name>A0ABD0BEP4_CORUL</name>
<reference evidence="2 3" key="1">
    <citation type="submission" date="2021-11" db="EMBL/GenBank/DDBJ databases">
        <title>Whole genome sequences of diphtheriae toxin producing Corynebacterium ulcerans isolates from cats in Osaka, Japan.</title>
        <authorList>
            <person name="Umeda K."/>
            <person name="Hirai Y."/>
        </authorList>
    </citation>
    <scope>NUCLEOTIDE SEQUENCE [LARGE SCALE GENOMIC DNA]</scope>
    <source>
        <strain evidence="2 3">12109B-1</strain>
    </source>
</reference>
<dbReference type="AlphaFoldDB" id="A0ABD0BEP4"/>
<feature type="domain" description="Methyltransferase" evidence="1">
    <location>
        <begin position="43"/>
        <end position="141"/>
    </location>
</feature>
<dbReference type="SUPFAM" id="SSF53335">
    <property type="entry name" value="S-adenosyl-L-methionine-dependent methyltransferases"/>
    <property type="match status" value="1"/>
</dbReference>